<dbReference type="PANTHER" id="PTHR37302:SF3">
    <property type="entry name" value="DAMAGE-INDUCIBLE PROTEIN DINB"/>
    <property type="match status" value="1"/>
</dbReference>
<dbReference type="Gene3D" id="1.20.120.450">
    <property type="entry name" value="dinb family like domain"/>
    <property type="match status" value="1"/>
</dbReference>
<dbReference type="Pfam" id="PF05163">
    <property type="entry name" value="DinB"/>
    <property type="match status" value="1"/>
</dbReference>
<dbReference type="EMBL" id="PGVA01000019">
    <property type="protein sequence ID" value="PLR83526.1"/>
    <property type="molecule type" value="Genomic_DNA"/>
</dbReference>
<comment type="caution">
    <text evidence="4">The sequence shown here is derived from an EMBL/GenBank/DDBJ whole genome shotgun (WGS) entry which is preliminary data.</text>
</comment>
<dbReference type="SUPFAM" id="SSF109854">
    <property type="entry name" value="DinB/YfiT-like putative metalloenzymes"/>
    <property type="match status" value="1"/>
</dbReference>
<evidence type="ECO:0000256" key="3">
    <source>
        <dbReference type="PIRSR" id="PIRSR607837-1"/>
    </source>
</evidence>
<dbReference type="OrthoDB" id="25666at2"/>
<evidence type="ECO:0000256" key="2">
    <source>
        <dbReference type="ARBA" id="ARBA00022723"/>
    </source>
</evidence>
<gene>
    <name evidence="4" type="ORF">CU635_08835</name>
    <name evidence="5" type="ORF">CVD25_01215</name>
</gene>
<dbReference type="AlphaFoldDB" id="A0A2N5GMY6"/>
<dbReference type="Proteomes" id="UP000234951">
    <property type="component" value="Unassembled WGS sequence"/>
</dbReference>
<keyword evidence="7" id="KW-1185">Reference proteome</keyword>
<evidence type="ECO:0000256" key="1">
    <source>
        <dbReference type="ARBA" id="ARBA00008635"/>
    </source>
</evidence>
<accession>A0A2N5GMY6</accession>
<keyword evidence="2 3" id="KW-0479">Metal-binding</keyword>
<feature type="binding site" evidence="3">
    <location>
        <position position="154"/>
    </location>
    <ligand>
        <name>a divalent metal cation</name>
        <dbReference type="ChEBI" id="CHEBI:60240"/>
    </ligand>
</feature>
<proteinExistence type="inferred from homology"/>
<dbReference type="EMBL" id="PGVD01000004">
    <property type="protein sequence ID" value="PLS00712.1"/>
    <property type="molecule type" value="Genomic_DNA"/>
</dbReference>
<reference evidence="5 7" key="2">
    <citation type="submission" date="2017-12" db="EMBL/GenBank/DDBJ databases">
        <title>Comparative Functional Genomics of Dry Heat Resistant strains isolated from the Viking Spacecraft.</title>
        <authorList>
            <person name="Seuylemezian A."/>
            <person name="Cooper K."/>
            <person name="Vaishampayan P."/>
        </authorList>
    </citation>
    <scope>NUCLEOTIDE SEQUENCE [LARGE SCALE GENOMIC DNA]</scope>
    <source>
        <strain evidence="5 7">ATCC 29669</strain>
    </source>
</reference>
<feature type="binding site" evidence="3">
    <location>
        <position position="68"/>
    </location>
    <ligand>
        <name>a divalent metal cation</name>
        <dbReference type="ChEBI" id="CHEBI:60240"/>
    </ligand>
</feature>
<dbReference type="InterPro" id="IPR007837">
    <property type="entry name" value="DinB"/>
</dbReference>
<evidence type="ECO:0000313" key="7">
    <source>
        <dbReference type="Proteomes" id="UP000235114"/>
    </source>
</evidence>
<sequence>MIFTGYYCFCAINFFRRIVMEPKTIRALFEYNWRIREKWFAWCQQIQEEELFKERNGGYKGFMQTLFHIVDVEQRWLSGLVDTESIKYNFTDFDNLESIIRFSRETQTRFTSFLNNYTRGSGAQILNAVNKKGENVAYIYIEILLHLAVHESHHIGQMSVWAREIGKEPVTANLIGLNIFNNEDWKY</sequence>
<dbReference type="GO" id="GO:0046872">
    <property type="term" value="F:metal ion binding"/>
    <property type="evidence" value="ECO:0007669"/>
    <property type="project" value="UniProtKB-KW"/>
</dbReference>
<dbReference type="InterPro" id="IPR034660">
    <property type="entry name" value="DinB/YfiT-like"/>
</dbReference>
<name>A0A2N5GMY6_9BACI</name>
<protein>
    <submittedName>
        <fullName evidence="4">Damage-inducible protein DinB</fullName>
    </submittedName>
</protein>
<evidence type="ECO:0000313" key="6">
    <source>
        <dbReference type="Proteomes" id="UP000234951"/>
    </source>
</evidence>
<dbReference type="Proteomes" id="UP000235114">
    <property type="component" value="Unassembled WGS sequence"/>
</dbReference>
<dbReference type="PANTHER" id="PTHR37302">
    <property type="entry name" value="SLR1116 PROTEIN"/>
    <property type="match status" value="1"/>
</dbReference>
<comment type="similarity">
    <text evidence="1">Belongs to the DinB family.</text>
</comment>
<evidence type="ECO:0000313" key="5">
    <source>
        <dbReference type="EMBL" id="PLS00712.1"/>
    </source>
</evidence>
<reference evidence="4 6" key="1">
    <citation type="submission" date="2017-11" db="EMBL/GenBank/DDBJ databases">
        <title>Comparitive Functional Genomics of Dry Heat Resistant strains isolated from the Viking Spacecraft.</title>
        <authorList>
            <person name="Seuylemezian A."/>
            <person name="Cooper K."/>
            <person name="Vaishampayan P."/>
        </authorList>
    </citation>
    <scope>NUCLEOTIDE SEQUENCE [LARGE SCALE GENOMIC DNA]</scope>
    <source>
        <strain evidence="4 6">M4.6</strain>
    </source>
</reference>
<evidence type="ECO:0000313" key="4">
    <source>
        <dbReference type="EMBL" id="PLR83526.1"/>
    </source>
</evidence>
<feature type="binding site" evidence="3">
    <location>
        <position position="150"/>
    </location>
    <ligand>
        <name>a divalent metal cation</name>
        <dbReference type="ChEBI" id="CHEBI:60240"/>
    </ligand>
</feature>
<organism evidence="4 6">
    <name type="scientific">Bacillus canaveralius</name>
    <dbReference type="NCBI Taxonomy" id="1403243"/>
    <lineage>
        <taxon>Bacteria</taxon>
        <taxon>Bacillati</taxon>
        <taxon>Bacillota</taxon>
        <taxon>Bacilli</taxon>
        <taxon>Bacillales</taxon>
        <taxon>Bacillaceae</taxon>
        <taxon>Bacillus</taxon>
    </lineage>
</organism>